<dbReference type="EC" id="6.1.1.10" evidence="3"/>
<evidence type="ECO:0000256" key="4">
    <source>
        <dbReference type="ARBA" id="ARBA00022490"/>
    </source>
</evidence>
<evidence type="ECO:0000256" key="12">
    <source>
        <dbReference type="RuleBase" id="RU363039"/>
    </source>
</evidence>
<name>A0A0P9IQV7_RHOGW</name>
<dbReference type="FunFam" id="2.20.28.20:FF:000001">
    <property type="entry name" value="Methionine--tRNA ligase"/>
    <property type="match status" value="1"/>
</dbReference>
<dbReference type="GO" id="GO:0005829">
    <property type="term" value="C:cytosol"/>
    <property type="evidence" value="ECO:0007669"/>
    <property type="project" value="TreeGrafter"/>
</dbReference>
<dbReference type="CDD" id="cd07957">
    <property type="entry name" value="Anticodon_Ia_Met"/>
    <property type="match status" value="1"/>
</dbReference>
<evidence type="ECO:0000256" key="10">
    <source>
        <dbReference type="ARBA" id="ARBA00030904"/>
    </source>
</evidence>
<feature type="domain" description="WHEP-TRS" evidence="13">
    <location>
        <begin position="654"/>
        <end position="711"/>
    </location>
</feature>
<dbReference type="Pfam" id="PF19303">
    <property type="entry name" value="Anticodon_3"/>
    <property type="match status" value="1"/>
</dbReference>
<evidence type="ECO:0000256" key="5">
    <source>
        <dbReference type="ARBA" id="ARBA00022598"/>
    </source>
</evidence>
<dbReference type="GO" id="GO:0006431">
    <property type="term" value="P:methionyl-tRNA aminoacylation"/>
    <property type="evidence" value="ECO:0007669"/>
    <property type="project" value="InterPro"/>
</dbReference>
<dbReference type="EMBL" id="KQ474091">
    <property type="protein sequence ID" value="KPV71802.1"/>
    <property type="molecule type" value="Genomic_DNA"/>
</dbReference>
<dbReference type="GO" id="GO:0004825">
    <property type="term" value="F:methionine-tRNA ligase activity"/>
    <property type="evidence" value="ECO:0007669"/>
    <property type="project" value="UniProtKB-EC"/>
</dbReference>
<evidence type="ECO:0000259" key="13">
    <source>
        <dbReference type="PROSITE" id="PS51185"/>
    </source>
</evidence>
<dbReference type="Gene3D" id="2.20.28.20">
    <property type="entry name" value="Methionyl-tRNA synthetase, Zn-domain"/>
    <property type="match status" value="1"/>
</dbReference>
<dbReference type="NCBIfam" id="TIGR00398">
    <property type="entry name" value="metG"/>
    <property type="match status" value="1"/>
</dbReference>
<keyword evidence="5 12" id="KW-0436">Ligase</keyword>
<dbReference type="GeneID" id="28978780"/>
<dbReference type="Gene3D" id="3.40.50.620">
    <property type="entry name" value="HUPs"/>
    <property type="match status" value="1"/>
</dbReference>
<dbReference type="InterPro" id="IPR015413">
    <property type="entry name" value="Methionyl/Leucyl_tRNA_Synth"/>
</dbReference>
<keyword evidence="9 12" id="KW-0030">Aminoacyl-tRNA synthetase</keyword>
<dbReference type="SUPFAM" id="SSF52374">
    <property type="entry name" value="Nucleotidylyl transferase"/>
    <property type="match status" value="1"/>
</dbReference>
<dbReference type="PANTHER" id="PTHR45765">
    <property type="entry name" value="METHIONINE--TRNA LIGASE"/>
    <property type="match status" value="1"/>
</dbReference>
<evidence type="ECO:0000256" key="3">
    <source>
        <dbReference type="ARBA" id="ARBA00012838"/>
    </source>
</evidence>
<dbReference type="GO" id="GO:0005524">
    <property type="term" value="F:ATP binding"/>
    <property type="evidence" value="ECO:0007669"/>
    <property type="project" value="UniProtKB-KW"/>
</dbReference>
<dbReference type="InterPro" id="IPR023458">
    <property type="entry name" value="Met-tRNA_ligase_1"/>
</dbReference>
<dbReference type="InterPro" id="IPR000738">
    <property type="entry name" value="WHEP-TRS_dom"/>
</dbReference>
<evidence type="ECO:0000313" key="15">
    <source>
        <dbReference type="Proteomes" id="UP000053890"/>
    </source>
</evidence>
<dbReference type="InterPro" id="IPR001412">
    <property type="entry name" value="aa-tRNA-synth_I_CS"/>
</dbReference>
<proteinExistence type="inferred from homology"/>
<dbReference type="SUPFAM" id="SSF57770">
    <property type="entry name" value="Methionyl-tRNA synthetase (MetRS), Zn-domain"/>
    <property type="match status" value="1"/>
</dbReference>
<dbReference type="Pfam" id="PF09334">
    <property type="entry name" value="tRNA-synt_1g"/>
    <property type="match status" value="1"/>
</dbReference>
<sequence length="711" mass="78984">MASPFPKAPAESSTRRIKAGIELKDFRDEQGITLPSKDASNTLITSALPYVNNAPHLGNIIGSTLSADVFARYSRQRNQRTLYICGTDEYGTTTEVMAAKEGVSPQELCDKYHKIHADSYEWFEIGFDHFGRTSTPKQTEICQDIFLKLYNNGWLEEHENQQLYCEKDKRFLADRYVEGTCPKCHYDGARGDQCEYCSVTYESPLELVNPRCSACGARPDARTTAHLHLKLAELQPQIEAFVQRASSEGTWSANGKAFTDGWLRGGLQSRGMTRDLEWGVRLPKELGAKWENKVMYVWFDAPIGYPSITANYTDEWKQWWRDPEHVKLYQFMGKDNVPFHTVLFPGYLLGSGDNWTMLNSISTTEYLQYEGTKFSKSKNVGVFGINARESGVPASVWRYYLLMNRPETNDSEFTWDNFVALANAELLNNLGNFVNRVVKFAVAKFGGVVPDPKHGAYDASSGAYPFAAEDEAFVGDVNRLLATYNDQLSHQKLRGGLQTLLAVTGRGNQFLQDNRLDNALLEHNPARCAEVVLVALNVIYVVAALTHPYMPSTSDSILAQLDAVPRSIPDELAIDLLPGHRLGEPKHLFARIDPKNVAVWRAKYGGDAAKKAVGAGDAAATANKPLSRKQQDKLKKEAKKAADAAAAARPRSDEELALEALIKSQGDKIRRIKQGGEAHEGDRAVEDEVASLKALKEELDALTKSLAGVSI</sequence>
<evidence type="ECO:0000256" key="6">
    <source>
        <dbReference type="ARBA" id="ARBA00022741"/>
    </source>
</evidence>
<dbReference type="InterPro" id="IPR014729">
    <property type="entry name" value="Rossmann-like_a/b/a_fold"/>
</dbReference>
<comment type="similarity">
    <text evidence="2 12">Belongs to the class-I aminoacyl-tRNA synthetase family.</text>
</comment>
<evidence type="ECO:0000256" key="8">
    <source>
        <dbReference type="ARBA" id="ARBA00022917"/>
    </source>
</evidence>
<organism evidence="14 15">
    <name type="scientific">Rhodotorula graminis (strain WP1)</name>
    <dbReference type="NCBI Taxonomy" id="578459"/>
    <lineage>
        <taxon>Eukaryota</taxon>
        <taxon>Fungi</taxon>
        <taxon>Dikarya</taxon>
        <taxon>Basidiomycota</taxon>
        <taxon>Pucciniomycotina</taxon>
        <taxon>Microbotryomycetes</taxon>
        <taxon>Sporidiobolales</taxon>
        <taxon>Sporidiobolaceae</taxon>
        <taxon>Rhodotorula</taxon>
    </lineage>
</organism>
<keyword evidence="15" id="KW-1185">Reference proteome</keyword>
<protein>
    <recommendedName>
        <fullName evidence="3">methionine--tRNA ligase</fullName>
        <ecNumber evidence="3">6.1.1.10</ecNumber>
    </recommendedName>
    <alternativeName>
        <fullName evidence="10">Methionyl-tRNA synthetase</fullName>
    </alternativeName>
</protein>
<dbReference type="InterPro" id="IPR041872">
    <property type="entry name" value="Anticodon_Met"/>
</dbReference>
<dbReference type="OrthoDB" id="5844513at2759"/>
<dbReference type="SUPFAM" id="SSF47323">
    <property type="entry name" value="Anticodon-binding domain of a subclass of class I aminoacyl-tRNA synthetases"/>
    <property type="match status" value="1"/>
</dbReference>
<evidence type="ECO:0000256" key="7">
    <source>
        <dbReference type="ARBA" id="ARBA00022840"/>
    </source>
</evidence>
<keyword evidence="4" id="KW-0963">Cytoplasm</keyword>
<dbReference type="STRING" id="578459.A0A0P9IQV7"/>
<dbReference type="PROSITE" id="PS51185">
    <property type="entry name" value="WHEP_TRS_2"/>
    <property type="match status" value="1"/>
</dbReference>
<dbReference type="InterPro" id="IPR033911">
    <property type="entry name" value="MetRS_core"/>
</dbReference>
<keyword evidence="6 12" id="KW-0547">Nucleotide-binding</keyword>
<gene>
    <name evidence="14" type="ORF">RHOBADRAFT_56417</name>
</gene>
<keyword evidence="8 12" id="KW-0648">Protein biosynthesis</keyword>
<dbReference type="Proteomes" id="UP000053890">
    <property type="component" value="Unassembled WGS sequence"/>
</dbReference>
<comment type="subcellular location">
    <subcellularLocation>
        <location evidence="1">Cytoplasm</location>
    </subcellularLocation>
</comment>
<dbReference type="PANTHER" id="PTHR45765:SF1">
    <property type="entry name" value="METHIONINE--TRNA LIGASE, CYTOPLASMIC"/>
    <property type="match status" value="1"/>
</dbReference>
<dbReference type="InterPro" id="IPR009080">
    <property type="entry name" value="tRNAsynth_Ia_anticodon-bd"/>
</dbReference>
<dbReference type="AlphaFoldDB" id="A0A0P9IQV7"/>
<dbReference type="PRINTS" id="PR01041">
    <property type="entry name" value="TRNASYNTHMET"/>
</dbReference>
<dbReference type="PROSITE" id="PS00178">
    <property type="entry name" value="AA_TRNA_LIGASE_I"/>
    <property type="match status" value="1"/>
</dbReference>
<dbReference type="Gene3D" id="1.10.730.10">
    <property type="entry name" value="Isoleucyl-tRNA Synthetase, Domain 1"/>
    <property type="match status" value="1"/>
</dbReference>
<dbReference type="GO" id="GO:0017101">
    <property type="term" value="C:aminoacyl-tRNA synthetase multienzyme complex"/>
    <property type="evidence" value="ECO:0007669"/>
    <property type="project" value="TreeGrafter"/>
</dbReference>
<evidence type="ECO:0000256" key="1">
    <source>
        <dbReference type="ARBA" id="ARBA00004496"/>
    </source>
</evidence>
<dbReference type="RefSeq" id="XP_018267851.1">
    <property type="nucleotide sequence ID" value="XM_018418333.1"/>
</dbReference>
<accession>A0A0P9IQV7</accession>
<evidence type="ECO:0000256" key="9">
    <source>
        <dbReference type="ARBA" id="ARBA00023146"/>
    </source>
</evidence>
<dbReference type="OMA" id="HLNTTEY"/>
<evidence type="ECO:0000256" key="11">
    <source>
        <dbReference type="ARBA" id="ARBA00047364"/>
    </source>
</evidence>
<dbReference type="Gene3D" id="1.10.287.10">
    <property type="entry name" value="S15/NS1, RNA-binding"/>
    <property type="match status" value="1"/>
</dbReference>
<dbReference type="CDD" id="cd00814">
    <property type="entry name" value="MetRS_core"/>
    <property type="match status" value="1"/>
</dbReference>
<dbReference type="InterPro" id="IPR029038">
    <property type="entry name" value="MetRS_Zn"/>
</dbReference>
<reference evidence="14 15" key="1">
    <citation type="journal article" date="2015" name="Front. Microbiol.">
        <title>Genome sequence of the plant growth promoting endophytic yeast Rhodotorula graminis WP1.</title>
        <authorList>
            <person name="Firrincieli A."/>
            <person name="Otillar R."/>
            <person name="Salamov A."/>
            <person name="Schmutz J."/>
            <person name="Khan Z."/>
            <person name="Redman R.S."/>
            <person name="Fleck N.D."/>
            <person name="Lindquist E."/>
            <person name="Grigoriev I.V."/>
            <person name="Doty S.L."/>
        </authorList>
    </citation>
    <scope>NUCLEOTIDE SEQUENCE [LARGE SCALE GENOMIC DNA]</scope>
    <source>
        <strain evidence="14 15">WP1</strain>
    </source>
</reference>
<comment type="catalytic activity">
    <reaction evidence="11">
        <text>tRNA(Met) + L-methionine + ATP = L-methionyl-tRNA(Met) + AMP + diphosphate</text>
        <dbReference type="Rhea" id="RHEA:13481"/>
        <dbReference type="Rhea" id="RHEA-COMP:9667"/>
        <dbReference type="Rhea" id="RHEA-COMP:9698"/>
        <dbReference type="ChEBI" id="CHEBI:30616"/>
        <dbReference type="ChEBI" id="CHEBI:33019"/>
        <dbReference type="ChEBI" id="CHEBI:57844"/>
        <dbReference type="ChEBI" id="CHEBI:78442"/>
        <dbReference type="ChEBI" id="CHEBI:78530"/>
        <dbReference type="ChEBI" id="CHEBI:456215"/>
        <dbReference type="EC" id="6.1.1.10"/>
    </reaction>
</comment>
<keyword evidence="7 12" id="KW-0067">ATP-binding</keyword>
<evidence type="ECO:0000256" key="2">
    <source>
        <dbReference type="ARBA" id="ARBA00005594"/>
    </source>
</evidence>
<evidence type="ECO:0000313" key="14">
    <source>
        <dbReference type="EMBL" id="KPV71802.1"/>
    </source>
</evidence>
<dbReference type="InterPro" id="IPR014758">
    <property type="entry name" value="Met-tRNA_synth"/>
</dbReference>